<dbReference type="AlphaFoldDB" id="A0A8T1V641"/>
<protein>
    <submittedName>
        <fullName evidence="1">Uncharacterized protein</fullName>
    </submittedName>
</protein>
<dbReference type="OrthoDB" id="129639at2759"/>
<gene>
    <name evidence="1" type="ORF">PHYPSEUDO_013293</name>
</gene>
<dbReference type="EMBL" id="JAGDFM010000681">
    <property type="protein sequence ID" value="KAG7376495.1"/>
    <property type="molecule type" value="Genomic_DNA"/>
</dbReference>
<keyword evidence="2" id="KW-1185">Reference proteome</keyword>
<sequence>MASNTSPLACRWAFLAPWCEVLKGELLYGRVALPWGLWDTRRNTLNVTIRRDVSAGNITIDETKFQLKLRKTREALALLAVVAHADYAAWGYLLIAHFGIDVGKEGEQKFDDKIPVKLFLCLDWERDDEAGDYDLVKFCGVDQRDHPSEVYLEALAEVAALNGNVKPDWRGVDVQVPVHVSFSTDRIKDMDVSARELTAVGKAEQAILEEWKQYTRKSETQALSPGSLRCTFILAPVIADFLGMRMTSRMIETLNKLGEDNIWFAQVRRVRLELDKELWDEELESKKVFAQLLTGLFSHTLRKREVAVQRHRAVLNQHTREPEPSQMDQLQLFYPSTMLPADFVAVASAMAVDQTVKNLEIRLIPQSPAHTSTSHWWQWLAYALFSKRARAFSGLESVAIVKLHSMTVADMEKFTQVLTSGHPEETLFGSPRGELEERIATLKSGAAIRWRFNYRGEPLPGIAPLSVPTPTALVRAFSDDGVSEWVKVLIPGYGRCEVQRENLEFLELDLTDPSPRLSALRIEFINDINTTTSGLPLFLAAIGTSLKVLALEGRNLDVNITSTLQSCPDLDELSIGGNVIDVQLDLNCYREIRQPLLELSLELNNIVALSRSLCDSSSPFSKCVSRLRVRPANRWLTFAVHPTAFEADLISLLDMLAENRTLKYFEVTIPAELERYVVCFRSFNLQPTQHTSKLSLESKVAFISAVSAQGAAVDPIQIRNYLQRRSPLHRLGQDMICTIFAYASSPVPRQVSVRSEYVFLG</sequence>
<organism evidence="1 2">
    <name type="scientific">Phytophthora pseudosyringae</name>
    <dbReference type="NCBI Taxonomy" id="221518"/>
    <lineage>
        <taxon>Eukaryota</taxon>
        <taxon>Sar</taxon>
        <taxon>Stramenopiles</taxon>
        <taxon>Oomycota</taxon>
        <taxon>Peronosporomycetes</taxon>
        <taxon>Peronosporales</taxon>
        <taxon>Peronosporaceae</taxon>
        <taxon>Phytophthora</taxon>
    </lineage>
</organism>
<comment type="caution">
    <text evidence="1">The sequence shown here is derived from an EMBL/GenBank/DDBJ whole genome shotgun (WGS) entry which is preliminary data.</text>
</comment>
<reference evidence="1" key="1">
    <citation type="submission" date="2021-02" db="EMBL/GenBank/DDBJ databases">
        <authorList>
            <person name="Palmer J.M."/>
        </authorList>
    </citation>
    <scope>NUCLEOTIDE SEQUENCE</scope>
    <source>
        <strain evidence="1">SCRP734</strain>
    </source>
</reference>
<accession>A0A8T1V641</accession>
<proteinExistence type="predicted"/>
<dbReference type="Proteomes" id="UP000694044">
    <property type="component" value="Unassembled WGS sequence"/>
</dbReference>
<evidence type="ECO:0000313" key="1">
    <source>
        <dbReference type="EMBL" id="KAG7376495.1"/>
    </source>
</evidence>
<name>A0A8T1V641_9STRA</name>
<evidence type="ECO:0000313" key="2">
    <source>
        <dbReference type="Proteomes" id="UP000694044"/>
    </source>
</evidence>